<evidence type="ECO:0000313" key="1">
    <source>
        <dbReference type="EMBL" id="RSN78345.1"/>
    </source>
</evidence>
<dbReference type="Proteomes" id="UP000277582">
    <property type="component" value="Unassembled WGS sequence"/>
</dbReference>
<dbReference type="RefSeq" id="WP_125670251.1">
    <property type="nucleotide sequence ID" value="NZ_RCOS01000021.1"/>
</dbReference>
<organism evidence="1 2">
    <name type="scientific">Candidatus Methanodesulfokora washburnensis</name>
    <dbReference type="NCBI Taxonomy" id="2478471"/>
    <lineage>
        <taxon>Archaea</taxon>
        <taxon>Thermoproteota</taxon>
        <taxon>Candidatus Korarchaeia</taxon>
        <taxon>Candidatus Korarchaeia incertae sedis</taxon>
        <taxon>Candidatus Methanodesulfokora</taxon>
    </lineage>
</organism>
<gene>
    <name evidence="1" type="ORF">D6D85_01280</name>
</gene>
<dbReference type="AlphaFoldDB" id="A0A3R9PJQ6"/>
<reference evidence="1 2" key="1">
    <citation type="submission" date="2018-10" db="EMBL/GenBank/DDBJ databases">
        <title>Co-occurring genomic capacity for anaerobic methane metabolism and dissimilatory sulfite reduction discovered in the Korarchaeota.</title>
        <authorList>
            <person name="Mckay L.J."/>
            <person name="Dlakic M."/>
            <person name="Fields M.W."/>
            <person name="Delmont T.O."/>
            <person name="Eren A.M."/>
            <person name="Jay Z.J."/>
            <person name="Klingelsmith K.B."/>
            <person name="Rusch D.B."/>
            <person name="Inskeep W.P."/>
        </authorList>
    </citation>
    <scope>NUCLEOTIDE SEQUENCE [LARGE SCALE GENOMIC DNA]</scope>
    <source>
        <strain evidence="1 2">MDKW</strain>
    </source>
</reference>
<keyword evidence="2" id="KW-1185">Reference proteome</keyword>
<sequence>MTEYSISYITIRGLGFEEKEKEVLENIAQRILEDMEEELLITEIRYEKWGINNIEVVIVTKEADFNSYNYLRVRSLAKRLGVSFTFDVTPKDEHTLIVEYRFRPLGW</sequence>
<protein>
    <submittedName>
        <fullName evidence="1">Uncharacterized protein</fullName>
    </submittedName>
</protein>
<comment type="caution">
    <text evidence="1">The sequence shown here is derived from an EMBL/GenBank/DDBJ whole genome shotgun (WGS) entry which is preliminary data.</text>
</comment>
<accession>A0A3R9PJQ6</accession>
<evidence type="ECO:0000313" key="2">
    <source>
        <dbReference type="Proteomes" id="UP000277582"/>
    </source>
</evidence>
<proteinExistence type="predicted"/>
<name>A0A3R9PJQ6_9CREN</name>
<dbReference type="EMBL" id="RCOS01000021">
    <property type="protein sequence ID" value="RSN78345.1"/>
    <property type="molecule type" value="Genomic_DNA"/>
</dbReference>